<dbReference type="AlphaFoldDB" id="A0A427YFQ0"/>
<dbReference type="OrthoDB" id="2575646at2759"/>
<evidence type="ECO:0000313" key="3">
    <source>
        <dbReference type="Proteomes" id="UP000279259"/>
    </source>
</evidence>
<protein>
    <submittedName>
        <fullName evidence="2">Uncharacterized protein</fullName>
    </submittedName>
</protein>
<dbReference type="Proteomes" id="UP000279259">
    <property type="component" value="Unassembled WGS sequence"/>
</dbReference>
<feature type="region of interest" description="Disordered" evidence="1">
    <location>
        <begin position="1"/>
        <end position="171"/>
    </location>
</feature>
<evidence type="ECO:0000256" key="1">
    <source>
        <dbReference type="SAM" id="MobiDB-lite"/>
    </source>
</evidence>
<keyword evidence="3" id="KW-1185">Reference proteome</keyword>
<feature type="compositionally biased region" description="Low complexity" evidence="1">
    <location>
        <begin position="71"/>
        <end position="117"/>
    </location>
</feature>
<feature type="compositionally biased region" description="Polar residues" evidence="1">
    <location>
        <begin position="142"/>
        <end position="151"/>
    </location>
</feature>
<organism evidence="2 3">
    <name type="scientific">Saitozyma podzolica</name>
    <dbReference type="NCBI Taxonomy" id="1890683"/>
    <lineage>
        <taxon>Eukaryota</taxon>
        <taxon>Fungi</taxon>
        <taxon>Dikarya</taxon>
        <taxon>Basidiomycota</taxon>
        <taxon>Agaricomycotina</taxon>
        <taxon>Tremellomycetes</taxon>
        <taxon>Tremellales</taxon>
        <taxon>Trimorphomycetaceae</taxon>
        <taxon>Saitozyma</taxon>
    </lineage>
</organism>
<gene>
    <name evidence="2" type="ORF">EHS25_001876</name>
</gene>
<evidence type="ECO:0000313" key="2">
    <source>
        <dbReference type="EMBL" id="RSH89890.1"/>
    </source>
</evidence>
<proteinExistence type="predicted"/>
<sequence>MSSPRDVLVPPTGPPGGIGADTNIPLPPSHGDSMPDIPTDSGIEDLTTAFSSTRLNSAPALAQSPTPPYRSAPSSPSHQHPSAPPSLLSDPALSGSSSTSVASLASSDDASSPPTSAGDGGSHDLYLQAKLSNSRAGKRRQSLSSYNSFGGKQSGMERLAAKKALARRLNA</sequence>
<accession>A0A427YFQ0</accession>
<name>A0A427YFQ0_9TREE</name>
<dbReference type="EMBL" id="RSCD01000012">
    <property type="protein sequence ID" value="RSH89890.1"/>
    <property type="molecule type" value="Genomic_DNA"/>
</dbReference>
<reference evidence="2 3" key="1">
    <citation type="submission" date="2018-11" db="EMBL/GenBank/DDBJ databases">
        <title>Genome sequence of Saitozyma podzolica DSM 27192.</title>
        <authorList>
            <person name="Aliyu H."/>
            <person name="Gorte O."/>
            <person name="Ochsenreither K."/>
        </authorList>
    </citation>
    <scope>NUCLEOTIDE SEQUENCE [LARGE SCALE GENOMIC DNA]</scope>
    <source>
        <strain evidence="2 3">DSM 27192</strain>
    </source>
</reference>
<comment type="caution">
    <text evidence="2">The sequence shown here is derived from an EMBL/GenBank/DDBJ whole genome shotgun (WGS) entry which is preliminary data.</text>
</comment>